<evidence type="ECO:0000256" key="1">
    <source>
        <dbReference type="SAM" id="Phobius"/>
    </source>
</evidence>
<keyword evidence="1" id="KW-0472">Membrane</keyword>
<organism evidence="2 3">
    <name type="scientific">Plakobranchus ocellatus</name>
    <dbReference type="NCBI Taxonomy" id="259542"/>
    <lineage>
        <taxon>Eukaryota</taxon>
        <taxon>Metazoa</taxon>
        <taxon>Spiralia</taxon>
        <taxon>Lophotrochozoa</taxon>
        <taxon>Mollusca</taxon>
        <taxon>Gastropoda</taxon>
        <taxon>Heterobranchia</taxon>
        <taxon>Euthyneura</taxon>
        <taxon>Panpulmonata</taxon>
        <taxon>Sacoglossa</taxon>
        <taxon>Placobranchoidea</taxon>
        <taxon>Plakobranchidae</taxon>
        <taxon>Plakobranchus</taxon>
    </lineage>
</organism>
<keyword evidence="1" id="KW-1133">Transmembrane helix</keyword>
<dbReference type="InterPro" id="IPR043502">
    <property type="entry name" value="DNA/RNA_pol_sf"/>
</dbReference>
<dbReference type="AlphaFoldDB" id="A0AAV3YVN9"/>
<reference evidence="2 3" key="1">
    <citation type="journal article" date="2021" name="Elife">
        <title>Chloroplast acquisition without the gene transfer in kleptoplastic sea slugs, Plakobranchus ocellatus.</title>
        <authorList>
            <person name="Maeda T."/>
            <person name="Takahashi S."/>
            <person name="Yoshida T."/>
            <person name="Shimamura S."/>
            <person name="Takaki Y."/>
            <person name="Nagai Y."/>
            <person name="Toyoda A."/>
            <person name="Suzuki Y."/>
            <person name="Arimoto A."/>
            <person name="Ishii H."/>
            <person name="Satoh N."/>
            <person name="Nishiyama T."/>
            <person name="Hasebe M."/>
            <person name="Maruyama T."/>
            <person name="Minagawa J."/>
            <person name="Obokata J."/>
            <person name="Shigenobu S."/>
        </authorList>
    </citation>
    <scope>NUCLEOTIDE SEQUENCE [LARGE SCALE GENOMIC DNA]</scope>
</reference>
<keyword evidence="1" id="KW-0812">Transmembrane</keyword>
<evidence type="ECO:0008006" key="4">
    <source>
        <dbReference type="Google" id="ProtNLM"/>
    </source>
</evidence>
<keyword evidence="3" id="KW-1185">Reference proteome</keyword>
<proteinExistence type="predicted"/>
<protein>
    <recommendedName>
        <fullName evidence="4">Reverse transcriptase domain-containing protein</fullName>
    </recommendedName>
</protein>
<feature type="transmembrane region" description="Helical" evidence="1">
    <location>
        <begin position="88"/>
        <end position="107"/>
    </location>
</feature>
<dbReference type="EMBL" id="BLXT01001496">
    <property type="protein sequence ID" value="GFN86118.1"/>
    <property type="molecule type" value="Genomic_DNA"/>
</dbReference>
<dbReference type="Gene3D" id="3.10.10.10">
    <property type="entry name" value="HIV Type 1 Reverse Transcriptase, subunit A, domain 1"/>
    <property type="match status" value="1"/>
</dbReference>
<dbReference type="SUPFAM" id="SSF56672">
    <property type="entry name" value="DNA/RNA polymerases"/>
    <property type="match status" value="1"/>
</dbReference>
<accession>A0AAV3YVN9</accession>
<evidence type="ECO:0000313" key="2">
    <source>
        <dbReference type="EMBL" id="GFN86118.1"/>
    </source>
</evidence>
<comment type="caution">
    <text evidence="2">The sequence shown here is derived from an EMBL/GenBank/DDBJ whole genome shotgun (WGS) entry which is preliminary data.</text>
</comment>
<name>A0AAV3YVN9_9GAST</name>
<gene>
    <name evidence="2" type="ORF">PoB_001262400</name>
</gene>
<evidence type="ECO:0000313" key="3">
    <source>
        <dbReference type="Proteomes" id="UP000735302"/>
    </source>
</evidence>
<sequence>MFSWTPFDLGYTSAVKYEIALLSDTRIAQPYHRIEDARHYIQEMANKGITKPSLSLFASPIMVVRMKVDSIRLCVDYRKLKPSSEKMIFLYNVLTSLLICFAVPRNFQRRIWPVIATKSHGRKQMKKK</sequence>
<dbReference type="Proteomes" id="UP000735302">
    <property type="component" value="Unassembled WGS sequence"/>
</dbReference>